<name>A0A5S9INL6_UABAM</name>
<keyword evidence="1" id="KW-0812">Transmembrane</keyword>
<accession>A0A5S9INL6</accession>
<keyword evidence="3" id="KW-1185">Reference proteome</keyword>
<dbReference type="KEGG" id="uam:UABAM_03581"/>
<dbReference type="InterPro" id="IPR011990">
    <property type="entry name" value="TPR-like_helical_dom_sf"/>
</dbReference>
<evidence type="ECO:0000313" key="2">
    <source>
        <dbReference type="EMBL" id="BBM85218.1"/>
    </source>
</evidence>
<dbReference type="Proteomes" id="UP000326354">
    <property type="component" value="Chromosome"/>
</dbReference>
<dbReference type="EMBL" id="AP019860">
    <property type="protein sequence ID" value="BBM85218.1"/>
    <property type="molecule type" value="Genomic_DNA"/>
</dbReference>
<gene>
    <name evidence="2" type="ORF">UABAM_03581</name>
</gene>
<dbReference type="RefSeq" id="WP_151969332.1">
    <property type="nucleotide sequence ID" value="NZ_AP019860.1"/>
</dbReference>
<dbReference type="Gene3D" id="1.25.40.10">
    <property type="entry name" value="Tetratricopeptide repeat domain"/>
    <property type="match status" value="1"/>
</dbReference>
<keyword evidence="1" id="KW-0472">Membrane</keyword>
<protein>
    <submittedName>
        <fullName evidence="2">Uncharacterized protein</fullName>
    </submittedName>
</protein>
<keyword evidence="1" id="KW-1133">Transmembrane helix</keyword>
<organism evidence="2 3">
    <name type="scientific">Uabimicrobium amorphum</name>
    <dbReference type="NCBI Taxonomy" id="2596890"/>
    <lineage>
        <taxon>Bacteria</taxon>
        <taxon>Pseudomonadati</taxon>
        <taxon>Planctomycetota</taxon>
        <taxon>Candidatus Uabimicrobiia</taxon>
        <taxon>Candidatus Uabimicrobiales</taxon>
        <taxon>Candidatus Uabimicrobiaceae</taxon>
        <taxon>Candidatus Uabimicrobium</taxon>
    </lineage>
</organism>
<dbReference type="SUPFAM" id="SSF48452">
    <property type="entry name" value="TPR-like"/>
    <property type="match status" value="1"/>
</dbReference>
<evidence type="ECO:0000256" key="1">
    <source>
        <dbReference type="SAM" id="Phobius"/>
    </source>
</evidence>
<proteinExistence type="predicted"/>
<feature type="transmembrane region" description="Helical" evidence="1">
    <location>
        <begin position="161"/>
        <end position="181"/>
    </location>
</feature>
<reference evidence="2 3" key="1">
    <citation type="submission" date="2019-08" db="EMBL/GenBank/DDBJ databases">
        <title>Complete genome sequence of Candidatus Uab amorphum.</title>
        <authorList>
            <person name="Shiratori T."/>
            <person name="Suzuki S."/>
            <person name="Kakizawa Y."/>
            <person name="Ishida K."/>
        </authorList>
    </citation>
    <scope>NUCLEOTIDE SEQUENCE [LARGE SCALE GENOMIC DNA]</scope>
    <source>
        <strain evidence="2 3">SRT547</strain>
    </source>
</reference>
<sequence length="1314" mass="151490">MNELIKFYYRAVSYYYVGNNYAFAQEECYKAIDFSTHNKVATALLKVLKPRAHTRFNSFHCHKLLEQLDNADIDNFLVLFLAQYHAESIVFRQINWGPLQENFTPNAVKHRMWAHIFEGDWRYALQSAESLLLPIQGDPVVYFQLATIYFHMRHFSEAEKYLFVLGQYGGIYTTAAISLLLQLPQRTFDTLAKNVLLTKYSQTLSMSEKLVIADFLQKSWDQKALFAYGKSLLKQAQDRKDYLGLAEVYLEAGYWNQAIDCCYALRKPTGEDIEEITRIFLHHPSQAITKSHKAYKFFKWLIVTSKDSSAVFFMNRSLRSVLPKLAMKGYKKFRSENEKESLLGQSICYFYLCKYSRCKKLLCHVEEKYPDLSAQVTEWRARIDVQVKPQQTLLELWGKSDKLDVERVLRDLCSSVCPVCHTYQKELSFCHKCGFIPLNIFAWENDHLRWQSNKLLFPRELLLVTTSAIIYEKNTTVVFVVFSPRSVTFELKKNGKQYDTNTIDVNGLEILKKTLNETGMYEAIVRTKYTESTCKFFVADGNDELSVSCVTQRWVAERELEIVLRVADGWGYGVSGTPQVDLYDLHTQNHRKCNIIEQKGNRLYCYWKNLEVLTPYKYVFLKMGEQSWVITVKTQKTASWQQIVERFYSPLEKVGYQYQVTKKKLCIDTKYSCQEMSVVTQPIGADAVDIFRENNTQYLEVSIPKFVGGAYFGAARFAKKKAQERGVEVAFPLICPPPKFRVSFPEEVQPNLKFSVDVSSDFSGKLYILSRDKNVLFYSLKDQLAMRDNTLHCQHSQSTMWNVLPSDLNINSRYYTYIGDYDFSQSGQIELKAMPQEGTQKFTFLASDGNFFIEKTIAIRVIHSMKIECSFPEKIGEKDHCDIPITFCSQLSVPFSVHSQNKGVIVEGQAGNETVSIKVHEPDVFTLNLGDKKQVHKVDPLLEREETHSVIEKVTPENISADVRVYRNGYGLIREIATNIKDDPFCGLDHVAAKLYALGVLYKLTAEGKIDSDQYQNEQAILQWQKHLPDIENLNFREPQLVTVILLYLSLYIEIPKFKDIKKCATDLQNKCLENNIKDNRLLFLSLDFSKKTRNALDAAGAILHDIKVKKATRYLQKTMKDSSWTSKLLGGNITATVWATHALCRIDHHLAQQAFDYVNTQWGNNSLGNVHADIAYMKLMYAVTQKNEQLSWQRKDTSLLSFVLQGLKPQQLKLRLVGPEVLKPGHEFTLKGRIKSKYPKILLYIPGNIIVYNPQYQDRKHSYSGNVVWPISTNELQLKCKALCSGVGTVYVVVEDMYKYGQKIYDSYQLVVV</sequence>
<evidence type="ECO:0000313" key="3">
    <source>
        <dbReference type="Proteomes" id="UP000326354"/>
    </source>
</evidence>